<feature type="chain" id="PRO_5011534698" description="17 kDa surface antigen" evidence="1">
    <location>
        <begin position="20"/>
        <end position="69"/>
    </location>
</feature>
<dbReference type="Proteomes" id="UP000198994">
    <property type="component" value="Unassembled WGS sequence"/>
</dbReference>
<evidence type="ECO:0008006" key="4">
    <source>
        <dbReference type="Google" id="ProtNLM"/>
    </source>
</evidence>
<dbReference type="STRING" id="282683.SAMN04488105_11250"/>
<accession>A0A1G7I5F5</accession>
<reference evidence="3" key="1">
    <citation type="submission" date="2016-10" db="EMBL/GenBank/DDBJ databases">
        <authorList>
            <person name="Varghese N."/>
            <person name="Submissions S."/>
        </authorList>
    </citation>
    <scope>NUCLEOTIDE SEQUENCE [LARGE SCALE GENOMIC DNA]</scope>
    <source>
        <strain evidence="3">DSM 10146</strain>
    </source>
</reference>
<evidence type="ECO:0000313" key="3">
    <source>
        <dbReference type="Proteomes" id="UP000198994"/>
    </source>
</evidence>
<dbReference type="EMBL" id="FNAV01000012">
    <property type="protein sequence ID" value="SDF07957.1"/>
    <property type="molecule type" value="Genomic_DNA"/>
</dbReference>
<dbReference type="OrthoDB" id="7872521at2"/>
<evidence type="ECO:0000313" key="2">
    <source>
        <dbReference type="EMBL" id="SDF07957.1"/>
    </source>
</evidence>
<keyword evidence="3" id="KW-1185">Reference proteome</keyword>
<protein>
    <recommendedName>
        <fullName evidence="4">17 kDa surface antigen</fullName>
    </recommendedName>
</protein>
<dbReference type="AlphaFoldDB" id="A0A1G7I5F5"/>
<gene>
    <name evidence="2" type="ORF">SAMN04488105_11250</name>
</gene>
<evidence type="ECO:0000256" key="1">
    <source>
        <dbReference type="SAM" id="SignalP"/>
    </source>
</evidence>
<keyword evidence="1" id="KW-0732">Signal</keyword>
<dbReference type="PROSITE" id="PS51257">
    <property type="entry name" value="PROKAR_LIPOPROTEIN"/>
    <property type="match status" value="1"/>
</dbReference>
<dbReference type="RefSeq" id="WP_089961750.1">
    <property type="nucleotide sequence ID" value="NZ_FNAV01000012.1"/>
</dbReference>
<proteinExistence type="predicted"/>
<organism evidence="2 3">
    <name type="scientific">Salipiger thiooxidans</name>
    <dbReference type="NCBI Taxonomy" id="282683"/>
    <lineage>
        <taxon>Bacteria</taxon>
        <taxon>Pseudomonadati</taxon>
        <taxon>Pseudomonadota</taxon>
        <taxon>Alphaproteobacteria</taxon>
        <taxon>Rhodobacterales</taxon>
        <taxon>Roseobacteraceae</taxon>
        <taxon>Salipiger</taxon>
    </lineage>
</organism>
<feature type="signal peptide" evidence="1">
    <location>
        <begin position="1"/>
        <end position="19"/>
    </location>
</feature>
<name>A0A1G7I5F5_9RHOB</name>
<sequence>MAKTAICVAAILGLFTVAACESSDLSRGAIGAGSGYLIDRAVGGDGMVGAAVGATAGVVCDDVTPQYCN</sequence>